<dbReference type="PANTHER" id="PTHR47197:SF3">
    <property type="entry name" value="DIHYDRO-HEME D1 DEHYDROGENASE"/>
    <property type="match status" value="1"/>
</dbReference>
<dbReference type="SUPFAM" id="SSF51004">
    <property type="entry name" value="C-terminal (heme d1) domain of cytochrome cd1-nitrite reductase"/>
    <property type="match status" value="1"/>
</dbReference>
<comment type="caution">
    <text evidence="1">The sequence shown here is derived from an EMBL/GenBank/DDBJ whole genome shotgun (WGS) entry which is preliminary data.</text>
</comment>
<name>A0A5S4WJ54_9BRAD</name>
<accession>A0A5S4WJ54</accession>
<proteinExistence type="predicted"/>
<dbReference type="PANTHER" id="PTHR47197">
    <property type="entry name" value="PROTEIN NIRF"/>
    <property type="match status" value="1"/>
</dbReference>
<keyword evidence="2" id="KW-1185">Reference proteome</keyword>
<dbReference type="OrthoDB" id="7374752at2"/>
<evidence type="ECO:0000313" key="1">
    <source>
        <dbReference type="EMBL" id="TYL80274.1"/>
    </source>
</evidence>
<dbReference type="InterPro" id="IPR011048">
    <property type="entry name" value="Haem_d1_sf"/>
</dbReference>
<dbReference type="InterPro" id="IPR051200">
    <property type="entry name" value="Host-pathogen_enzymatic-act"/>
</dbReference>
<dbReference type="InterPro" id="IPR015943">
    <property type="entry name" value="WD40/YVTN_repeat-like_dom_sf"/>
</dbReference>
<organism evidence="1 2">
    <name type="scientific">Bradyrhizobium cytisi</name>
    <dbReference type="NCBI Taxonomy" id="515489"/>
    <lineage>
        <taxon>Bacteria</taxon>
        <taxon>Pseudomonadati</taxon>
        <taxon>Pseudomonadota</taxon>
        <taxon>Alphaproteobacteria</taxon>
        <taxon>Hyphomicrobiales</taxon>
        <taxon>Nitrobacteraceae</taxon>
        <taxon>Bradyrhizobium</taxon>
    </lineage>
</organism>
<gene>
    <name evidence="1" type="ORF">FXB38_25275</name>
</gene>
<protein>
    <recommendedName>
        <fullName evidence="3">YncE family protein</fullName>
    </recommendedName>
</protein>
<evidence type="ECO:0000313" key="2">
    <source>
        <dbReference type="Proteomes" id="UP000324853"/>
    </source>
</evidence>
<dbReference type="RefSeq" id="WP_148753652.1">
    <property type="nucleotide sequence ID" value="NZ_VSSR01000042.1"/>
</dbReference>
<dbReference type="Gene3D" id="2.130.10.10">
    <property type="entry name" value="YVTN repeat-like/Quinoprotein amine dehydrogenase"/>
    <property type="match status" value="2"/>
</dbReference>
<evidence type="ECO:0008006" key="3">
    <source>
        <dbReference type="Google" id="ProtNLM"/>
    </source>
</evidence>
<dbReference type="EMBL" id="VSSR01000042">
    <property type="protein sequence ID" value="TYL80274.1"/>
    <property type="molecule type" value="Genomic_DNA"/>
</dbReference>
<reference evidence="1 2" key="1">
    <citation type="submission" date="2019-08" db="EMBL/GenBank/DDBJ databases">
        <title>Bradyrhizobium hipponensis sp. nov., a rhizobium isolated from a Lupinus angustifolius root nodule in Tunisia.</title>
        <authorList>
            <person name="Off K."/>
            <person name="Rejili M."/>
            <person name="Mars M."/>
            <person name="Brachmann A."/>
            <person name="Marin M."/>
        </authorList>
    </citation>
    <scope>NUCLEOTIDE SEQUENCE [LARGE SCALE GENOMIC DNA]</scope>
    <source>
        <strain evidence="1 2">CTAW11</strain>
    </source>
</reference>
<dbReference type="Proteomes" id="UP000324853">
    <property type="component" value="Unassembled WGS sequence"/>
</dbReference>
<dbReference type="AlphaFoldDB" id="A0A5S4WJ54"/>
<sequence>MPLKTVGTIAIPNGQDSDFDHAAFDPKTRRVFIAHTAHGCIEVIDHDAQKHIATLPGFPAVAGAVADDGEILTTNRGAATITWMDAATYEIKGVFPSGQRPNGAVIIKNRQIGIAACIGDANQGPTLQLIDLKQMTQRSIELPGRPRWCVTDANGERVFLCIREPSMILSARLPDLDDIVHWPLPSGGAHGLDIDHVRNRLYAACDDGDLVEIDSTSGKVTNVWPIAGPPDVTFFNPATGRVHVAIGNPGVIETIDPRSGDRITTVTGAGAHTTALVGPDRLYVISPSHGGVLVLSDG</sequence>